<dbReference type="Proteomes" id="UP000240663">
    <property type="component" value="Segment"/>
</dbReference>
<dbReference type="Gene3D" id="1.10.10.2520">
    <property type="entry name" value="Cell wall hydrolase SleB, domain 1"/>
    <property type="match status" value="1"/>
</dbReference>
<dbReference type="EMBL" id="MF979564">
    <property type="protein sequence ID" value="ATS94049.1"/>
    <property type="molecule type" value="Genomic_DNA"/>
</dbReference>
<evidence type="ECO:0000313" key="2">
    <source>
        <dbReference type="EMBL" id="ATS94049.1"/>
    </source>
</evidence>
<proteinExistence type="predicted"/>
<dbReference type="GO" id="GO:0016787">
    <property type="term" value="F:hydrolase activity"/>
    <property type="evidence" value="ECO:0007669"/>
    <property type="project" value="UniProtKB-KW"/>
</dbReference>
<keyword evidence="2" id="KW-0378">Hydrolase</keyword>
<accession>A0A2D2W6X8</accession>
<keyword evidence="3" id="KW-1185">Reference proteome</keyword>
<gene>
    <name evidence="2" type="ORF">P13BB106kb_p065</name>
</gene>
<protein>
    <submittedName>
        <fullName evidence="2">Putative cell wall hydrolase</fullName>
    </submittedName>
</protein>
<organism evidence="2 3">
    <name type="scientific">Pectobacterium phage DU_PP_V</name>
    <dbReference type="NCBI Taxonomy" id="2041492"/>
    <lineage>
        <taxon>Viruses</taxon>
        <taxon>Duplodnaviria</taxon>
        <taxon>Heunggongvirae</taxon>
        <taxon>Uroviricota</taxon>
        <taxon>Caudoviricetes</taxon>
        <taxon>Demerecviridae</taxon>
        <taxon>Mccorquodalevirinae</taxon>
        <taxon>Hongcheonvirus</taxon>
        <taxon>Hongcheonvirus DUPPV</taxon>
    </lineage>
</organism>
<evidence type="ECO:0000259" key="1">
    <source>
        <dbReference type="Pfam" id="PF07486"/>
    </source>
</evidence>
<dbReference type="Pfam" id="PF07486">
    <property type="entry name" value="Hydrolase_2"/>
    <property type="match status" value="1"/>
</dbReference>
<dbReference type="InterPro" id="IPR042047">
    <property type="entry name" value="SleB_dom1"/>
</dbReference>
<evidence type="ECO:0000313" key="3">
    <source>
        <dbReference type="Proteomes" id="UP000240663"/>
    </source>
</evidence>
<sequence length="150" mass="17140">MITELLLTLLLTIPHDTVGTVTKSAKDTKEISCIAQAIYFEARGTSLEGQAAVGQVIRNRVYSNKFPTTYCSVVYEPSQFTWTKHKSLKIKNKKAWDKAKKLAEITYYQGWTEDLTHGALYFHSGKDPYWAKSLDKTKKIDGHKFYKPKT</sequence>
<feature type="domain" description="Cell wall hydrolase SleB" evidence="1">
    <location>
        <begin position="45"/>
        <end position="146"/>
    </location>
</feature>
<reference evidence="2 3" key="1">
    <citation type="submission" date="2017-09" db="EMBL/GenBank/DDBJ databases">
        <title>Complete genome sequence of bacteriophage (DU_PP_V) infecting Pectobacterium spp.</title>
        <authorList>
            <person name="Park T.-H."/>
        </authorList>
    </citation>
    <scope>NUCLEOTIDE SEQUENCE [LARGE SCALE GENOMIC DNA]</scope>
</reference>
<dbReference type="InterPro" id="IPR011105">
    <property type="entry name" value="Cell_wall_hydrolase_SleB"/>
</dbReference>
<name>A0A2D2W6X8_9CAUD</name>